<evidence type="ECO:0000256" key="10">
    <source>
        <dbReference type="ARBA" id="ARBA00023002"/>
    </source>
</evidence>
<dbReference type="AlphaFoldDB" id="A0A6S6QJD7"/>
<protein>
    <recommendedName>
        <fullName evidence="4 14">Protoporphyrinogen IX oxidase</fullName>
        <shortName evidence="14">PPO</shortName>
        <ecNumber evidence="14 15">1.3.99.-</ecNumber>
    </recommendedName>
</protein>
<dbReference type="InterPro" id="IPR005265">
    <property type="entry name" value="HemJ-like"/>
</dbReference>
<evidence type="ECO:0000256" key="1">
    <source>
        <dbReference type="ARBA" id="ARBA00004651"/>
    </source>
</evidence>
<dbReference type="NCBIfam" id="TIGR00701">
    <property type="entry name" value="protoporphyrinogen oxidase HemJ"/>
    <property type="match status" value="1"/>
</dbReference>
<dbReference type="HAMAP" id="MF_02239">
    <property type="entry name" value="HemJ"/>
    <property type="match status" value="1"/>
</dbReference>
<feature type="transmembrane region" description="Helical" evidence="14">
    <location>
        <begin position="51"/>
        <end position="72"/>
    </location>
</feature>
<feature type="binding site" description="axial binding residue" evidence="14">
    <location>
        <position position="10"/>
    </location>
    <ligand>
        <name>heme</name>
        <dbReference type="ChEBI" id="CHEBI:30413"/>
    </ligand>
    <ligandPart>
        <name>Fe</name>
        <dbReference type="ChEBI" id="CHEBI:18248"/>
    </ligandPart>
</feature>
<feature type="transmembrane region" description="Helical" evidence="14">
    <location>
        <begin position="120"/>
        <end position="138"/>
    </location>
</feature>
<keyword evidence="6 14" id="KW-0349">Heme</keyword>
<comment type="subunit">
    <text evidence="14">Homodimer.</text>
</comment>
<dbReference type="Pfam" id="PF03653">
    <property type="entry name" value="UPF0093"/>
    <property type="match status" value="1"/>
</dbReference>
<feature type="binding site" description="axial binding residue" evidence="14">
    <location>
        <position position="85"/>
    </location>
    <ligand>
        <name>heme</name>
        <dbReference type="ChEBI" id="CHEBI:30413"/>
    </ligand>
    <ligandPart>
        <name>Fe</name>
        <dbReference type="ChEBI" id="CHEBI:18248"/>
    </ligandPart>
</feature>
<evidence type="ECO:0000256" key="5">
    <source>
        <dbReference type="ARBA" id="ARBA00022475"/>
    </source>
</evidence>
<evidence type="ECO:0000256" key="4">
    <source>
        <dbReference type="ARBA" id="ARBA00017504"/>
    </source>
</evidence>
<accession>A0A6S6QJD7</accession>
<name>A0A6S6QJD7_9HYPH</name>
<keyword evidence="11 14" id="KW-0408">Iron</keyword>
<keyword evidence="7 14" id="KW-0812">Transmembrane</keyword>
<keyword evidence="9 14" id="KW-1133">Transmembrane helix</keyword>
<dbReference type="EC" id="1.3.99.-" evidence="14 15"/>
<reference evidence="16 17" key="1">
    <citation type="submission" date="2020-08" db="EMBL/GenBank/DDBJ databases">
        <title>Genome sequence of Rhizobiales bacterium strain IZ6.</title>
        <authorList>
            <person name="Nakai R."/>
            <person name="Naganuma T."/>
        </authorList>
    </citation>
    <scope>NUCLEOTIDE SEQUENCE [LARGE SCALE GENOMIC DNA]</scope>
    <source>
        <strain evidence="16 17">IZ6</strain>
    </source>
</reference>
<comment type="catalytic activity">
    <reaction evidence="13 14 15">
        <text>protoporphyrinogen IX + 3 A = protoporphyrin IX + 3 AH2</text>
        <dbReference type="Rhea" id="RHEA:62000"/>
        <dbReference type="ChEBI" id="CHEBI:13193"/>
        <dbReference type="ChEBI" id="CHEBI:17499"/>
        <dbReference type="ChEBI" id="CHEBI:57306"/>
        <dbReference type="ChEBI" id="CHEBI:57307"/>
    </reaction>
</comment>
<evidence type="ECO:0000256" key="7">
    <source>
        <dbReference type="ARBA" id="ARBA00022692"/>
    </source>
</evidence>
<sequence length="141" mass="16118">MLFLWLKAFHIIAVVAWMAVLFYLPRLFVYHADAKVGSETSETFKVMERRLYRAIGGPASGATWILGLWLAYELDAWSQPWLHAKLLLVVLMTGFHHFCGATVKRFAADKNTRPARFYRIVNEVPTILLIGIVILVVVKPF</sequence>
<evidence type="ECO:0000313" key="16">
    <source>
        <dbReference type="EMBL" id="BCJ89316.1"/>
    </source>
</evidence>
<feature type="transmembrane region" description="Helical" evidence="14">
    <location>
        <begin position="84"/>
        <end position="108"/>
    </location>
</feature>
<evidence type="ECO:0000256" key="6">
    <source>
        <dbReference type="ARBA" id="ARBA00022617"/>
    </source>
</evidence>
<dbReference type="GO" id="GO:0070818">
    <property type="term" value="F:protoporphyrinogen oxidase activity"/>
    <property type="evidence" value="ECO:0007669"/>
    <property type="project" value="UniProtKB-UniRule"/>
</dbReference>
<evidence type="ECO:0000313" key="17">
    <source>
        <dbReference type="Proteomes" id="UP000515317"/>
    </source>
</evidence>
<comment type="similarity">
    <text evidence="3 14 15">Belongs to the HemJ family.</text>
</comment>
<evidence type="ECO:0000256" key="15">
    <source>
        <dbReference type="PIRNR" id="PIRNR004638"/>
    </source>
</evidence>
<comment type="cofactor">
    <cofactor evidence="14 15">
        <name>heme b</name>
        <dbReference type="ChEBI" id="CHEBI:60344"/>
    </cofactor>
    <text evidence="14 15">Binds 1 heme b (iron(II)-protoporphyrin IX) group per subunit.</text>
</comment>
<dbReference type="RefSeq" id="WP_222876041.1">
    <property type="nucleotide sequence ID" value="NZ_AP023361.1"/>
</dbReference>
<dbReference type="EMBL" id="AP023361">
    <property type="protein sequence ID" value="BCJ89316.1"/>
    <property type="molecule type" value="Genomic_DNA"/>
</dbReference>
<dbReference type="Proteomes" id="UP000515317">
    <property type="component" value="Chromosome"/>
</dbReference>
<dbReference type="GO" id="GO:0046872">
    <property type="term" value="F:metal ion binding"/>
    <property type="evidence" value="ECO:0007669"/>
    <property type="project" value="UniProtKB-UniRule"/>
</dbReference>
<evidence type="ECO:0000256" key="11">
    <source>
        <dbReference type="ARBA" id="ARBA00023004"/>
    </source>
</evidence>
<dbReference type="PANTHER" id="PTHR40255">
    <property type="entry name" value="UPF0093 MEMBRANE PROTEIN SLR1790"/>
    <property type="match status" value="1"/>
</dbReference>
<comment type="function">
    <text evidence="14 15">Catalyzes the oxidation of protoporphyrinogen IX to protoporphyrin IX.</text>
</comment>
<keyword evidence="12 14" id="KW-0472">Membrane</keyword>
<keyword evidence="8 14" id="KW-0479">Metal-binding</keyword>
<dbReference type="PIRSF" id="PIRSF004638">
    <property type="entry name" value="UCP004638"/>
    <property type="match status" value="1"/>
</dbReference>
<evidence type="ECO:0000256" key="13">
    <source>
        <dbReference type="ARBA" id="ARBA00048390"/>
    </source>
</evidence>
<keyword evidence="5 14" id="KW-1003">Cell membrane</keyword>
<evidence type="ECO:0000256" key="3">
    <source>
        <dbReference type="ARBA" id="ARBA00006501"/>
    </source>
</evidence>
<comment type="subcellular location">
    <subcellularLocation>
        <location evidence="1 14">Cell membrane</location>
        <topology evidence="1 14">Multi-pass membrane protein</topology>
    </subcellularLocation>
</comment>
<feature type="transmembrane region" description="Helical" evidence="14">
    <location>
        <begin position="6"/>
        <end position="30"/>
    </location>
</feature>
<dbReference type="UniPathway" id="UPA00251">
    <property type="reaction ID" value="UER00324"/>
</dbReference>
<organism evidence="16 17">
    <name type="scientific">Terrihabitans soli</name>
    <dbReference type="NCBI Taxonomy" id="708113"/>
    <lineage>
        <taxon>Bacteria</taxon>
        <taxon>Pseudomonadati</taxon>
        <taxon>Pseudomonadota</taxon>
        <taxon>Alphaproteobacteria</taxon>
        <taxon>Hyphomicrobiales</taxon>
        <taxon>Terrihabitans</taxon>
    </lineage>
</organism>
<proteinExistence type="inferred from homology"/>
<comment type="pathway">
    <text evidence="2 14 15">Porphyrin-containing compound metabolism; protoporphyrin-IX biosynthesis; protoporphyrin-IX from protoporphyrinogen-IX: step 1/1.</text>
</comment>
<dbReference type="PANTHER" id="PTHR40255:SF1">
    <property type="entry name" value="PROTOPORPHYRINOGEN IX OXIDASE"/>
    <property type="match status" value="1"/>
</dbReference>
<dbReference type="GO" id="GO:0006782">
    <property type="term" value="P:protoporphyrinogen IX biosynthetic process"/>
    <property type="evidence" value="ECO:0007669"/>
    <property type="project" value="UniProtKB-UniRule"/>
</dbReference>
<gene>
    <name evidence="16" type="ORF">IZ6_00510</name>
</gene>
<keyword evidence="17" id="KW-1185">Reference proteome</keyword>
<keyword evidence="10 14" id="KW-0560">Oxidoreductase</keyword>
<evidence type="ECO:0000256" key="9">
    <source>
        <dbReference type="ARBA" id="ARBA00022989"/>
    </source>
</evidence>
<evidence type="ECO:0000256" key="12">
    <source>
        <dbReference type="ARBA" id="ARBA00023136"/>
    </source>
</evidence>
<evidence type="ECO:0000256" key="8">
    <source>
        <dbReference type="ARBA" id="ARBA00022723"/>
    </source>
</evidence>
<evidence type="ECO:0000256" key="2">
    <source>
        <dbReference type="ARBA" id="ARBA00005073"/>
    </source>
</evidence>
<dbReference type="GO" id="GO:0005886">
    <property type="term" value="C:plasma membrane"/>
    <property type="evidence" value="ECO:0007669"/>
    <property type="project" value="UniProtKB-SubCell"/>
</dbReference>
<dbReference type="KEGG" id="tso:IZ6_00510"/>
<evidence type="ECO:0000256" key="14">
    <source>
        <dbReference type="HAMAP-Rule" id="MF_02239"/>
    </source>
</evidence>